<evidence type="ECO:0000256" key="1">
    <source>
        <dbReference type="ARBA" id="ARBA00006596"/>
    </source>
</evidence>
<evidence type="ECO:0000256" key="5">
    <source>
        <dbReference type="ARBA" id="ARBA00023014"/>
    </source>
</evidence>
<evidence type="ECO:0000256" key="6">
    <source>
        <dbReference type="ARBA" id="ARBA00025700"/>
    </source>
</evidence>
<organism evidence="7 8">
    <name type="scientific">Sitophilus oryzae</name>
    <name type="common">Rice weevil</name>
    <name type="synonym">Curculio oryzae</name>
    <dbReference type="NCBI Taxonomy" id="7048"/>
    <lineage>
        <taxon>Eukaryota</taxon>
        <taxon>Metazoa</taxon>
        <taxon>Ecdysozoa</taxon>
        <taxon>Arthropoda</taxon>
        <taxon>Hexapoda</taxon>
        <taxon>Insecta</taxon>
        <taxon>Pterygota</taxon>
        <taxon>Neoptera</taxon>
        <taxon>Endopterygota</taxon>
        <taxon>Coleoptera</taxon>
        <taxon>Polyphaga</taxon>
        <taxon>Cucujiformia</taxon>
        <taxon>Curculionidae</taxon>
        <taxon>Dryophthorinae</taxon>
        <taxon>Sitophilus</taxon>
    </lineage>
</organism>
<proteinExistence type="inferred from homology"/>
<dbReference type="AlphaFoldDB" id="A0A6J2Y1V6"/>
<evidence type="ECO:0000256" key="4">
    <source>
        <dbReference type="ARBA" id="ARBA00023004"/>
    </source>
</evidence>
<keyword evidence="3" id="KW-0479">Metal-binding</keyword>
<sequence>MSRFSGVLQLTDLDDFITPSQECIKPVEIQKVKTSGTGSKIKIQEDGSYFQIEEDGSFQKLQKVEITLADCLACSGCITSAESVLVTQQSQEELLRVFEENTNLKVVKSFKSKDSSLNIGTAVNVNALVCARMIAHVIAALIVIVIADVIEPVCV</sequence>
<dbReference type="KEGG" id="soy:115883546"/>
<dbReference type="FunFam" id="3.30.70.20:FF:000042">
    <property type="entry name" value="Cytosolic Fe-S cluster assembly factor NAR1"/>
    <property type="match status" value="1"/>
</dbReference>
<evidence type="ECO:0000256" key="3">
    <source>
        <dbReference type="ARBA" id="ARBA00022723"/>
    </source>
</evidence>
<dbReference type="PANTHER" id="PTHR11615">
    <property type="entry name" value="NITRATE, FORMATE, IRON DEHYDROGENASE"/>
    <property type="match status" value="1"/>
</dbReference>
<protein>
    <submittedName>
        <fullName evidence="8">Probable cytosolic Fe-S cluster assembly factor GK14772</fullName>
    </submittedName>
</protein>
<keyword evidence="5" id="KW-0411">Iron-sulfur</keyword>
<name>A0A6J2Y1V6_SITOR</name>
<evidence type="ECO:0000256" key="2">
    <source>
        <dbReference type="ARBA" id="ARBA00022485"/>
    </source>
</evidence>
<gene>
    <name evidence="8" type="primary">LOC115883546</name>
</gene>
<dbReference type="GeneID" id="115883546"/>
<accession>A0A6J2Y1V6</accession>
<dbReference type="Proteomes" id="UP000504635">
    <property type="component" value="Unplaced"/>
</dbReference>
<dbReference type="RefSeq" id="XP_030757773.1">
    <property type="nucleotide sequence ID" value="XM_030901913.1"/>
</dbReference>
<keyword evidence="4" id="KW-0408">Iron</keyword>
<dbReference type="InterPro" id="IPR050340">
    <property type="entry name" value="Cytosolic_Fe-S_CAF"/>
</dbReference>
<dbReference type="InParanoid" id="A0A6J2Y1V6"/>
<comment type="function">
    <text evidence="6">Component of the cytosolic iron-sulfur (Fe/S) protein assembly machinery. Required for maturation of extramitochondrial Fe/S proteins.</text>
</comment>
<dbReference type="GO" id="GO:0051539">
    <property type="term" value="F:4 iron, 4 sulfur cluster binding"/>
    <property type="evidence" value="ECO:0007669"/>
    <property type="project" value="UniProtKB-KW"/>
</dbReference>
<reference evidence="8" key="1">
    <citation type="submission" date="2025-08" db="UniProtKB">
        <authorList>
            <consortium name="RefSeq"/>
        </authorList>
    </citation>
    <scope>IDENTIFICATION</scope>
    <source>
        <tissue evidence="8">Gonads</tissue>
    </source>
</reference>
<keyword evidence="2" id="KW-0004">4Fe-4S</keyword>
<comment type="similarity">
    <text evidence="1">Belongs to the NARF family.</text>
</comment>
<evidence type="ECO:0000313" key="8">
    <source>
        <dbReference type="RefSeq" id="XP_030757773.1"/>
    </source>
</evidence>
<evidence type="ECO:0000313" key="7">
    <source>
        <dbReference type="Proteomes" id="UP000504635"/>
    </source>
</evidence>
<keyword evidence="7" id="KW-1185">Reference proteome</keyword>
<dbReference type="GO" id="GO:0046872">
    <property type="term" value="F:metal ion binding"/>
    <property type="evidence" value="ECO:0007669"/>
    <property type="project" value="UniProtKB-KW"/>
</dbReference>
<dbReference type="OrthoDB" id="10253113at2759"/>